<keyword evidence="1" id="KW-0812">Transmembrane</keyword>
<evidence type="ECO:0000256" key="1">
    <source>
        <dbReference type="SAM" id="Phobius"/>
    </source>
</evidence>
<protein>
    <submittedName>
        <fullName evidence="2">Glycoprotein</fullName>
    </submittedName>
</protein>
<accession>A0A9E7V233</accession>
<dbReference type="EMBL" id="ON746382">
    <property type="protein sequence ID" value="UYL95469.1"/>
    <property type="molecule type" value="Viral_cRNA"/>
</dbReference>
<feature type="transmembrane region" description="Helical" evidence="1">
    <location>
        <begin position="547"/>
        <end position="568"/>
    </location>
</feature>
<dbReference type="Pfam" id="PF24664">
    <property type="entry name" value="Monjiviricetes_fusion"/>
    <property type="match status" value="1"/>
</dbReference>
<sequence length="663" mass="73467">MAISPQLVVLVTFLVIPSCVAIIAYDCEHPLMNVTTISLEGITDCPAFSPRMTNVSRVIQLVQMKSYGSVLYDQCLIDVLQTISYCGMHSHSSLVSNGVSSFVAYISENSCRTIRTAGMYQFQTGPVIRELRPNSTTTLGMVLVGSVDTSGTCAGGPFSYGGLQYQNVVVQAHIKITHRNGKATVDLKTNVVVLPSGHRCSISSGHCVDPEDGHTFWSHNPVVGSCAGAQYDVLYEGPADYLIPTRRPSEPSPPTVVVVQEESVSFALSLVKPLEVCRQRGFITDHPKLFIIEKVAGIGFTLSKTSLQTENVDLMSYINAKFVYVERHIQGQMTLMYTHIIRRQCEAEAKGLRTLLALASISGPEFAYAYKKSSGYTAITRGEVVHLLQCAPVEVSIRKCDRCFHELPVSYRNSSKFVSPKTRILTQFGTEVDCNPLTPTLYKLAGRWYALNPTPLLHEAPQQLAVAQELGWEYRNPHHLAKTGIYSASDIEAYQKRLLFPIEKVAVENTMARAFQGMNPDLQGGSWTKNLSVDDLSHLARDFVGRMWGYFSVLGTTISGLLGFYFLFRILKFVLEVFINALDIHKQLGWSWKMVACVWNTLTRFMLSTSSTRPLPVTEEEALPLAALEGPSPSAVYPNLQEPRIVDNTTPNLYLRPGQERAI</sequence>
<proteinExistence type="predicted"/>
<keyword evidence="1" id="KW-0472">Membrane</keyword>
<keyword evidence="1" id="KW-1133">Transmembrane helix</keyword>
<name>A0A9E7V233_9VIRU</name>
<evidence type="ECO:0000313" key="2">
    <source>
        <dbReference type="EMBL" id="UYL95469.1"/>
    </source>
</evidence>
<reference evidence="2" key="1">
    <citation type="submission" date="2022-05" db="EMBL/GenBank/DDBJ databases">
        <authorList>
            <person name="Cao W."/>
            <person name="Jia N."/>
            <person name="Lam T.T.-Y."/>
            <person name="Ni X."/>
            <person name="Liu J."/>
        </authorList>
    </citation>
    <scope>NUCLEOTIDE SEQUENCE</scope>
    <source>
        <strain evidence="2">TIGMIC 3</strain>
    </source>
</reference>
<organism evidence="2">
    <name type="scientific">Yanbian Chuvi tick virus 1</name>
    <dbReference type="NCBI Taxonomy" id="2972092"/>
    <lineage>
        <taxon>Viruses</taxon>
        <taxon>Riboviria</taxon>
        <taxon>Orthornavirae</taxon>
        <taxon>Negarnaviricota</taxon>
        <taxon>Haploviricotina</taxon>
        <taxon>Monjiviricetes</taxon>
        <taxon>Jingchuvirales</taxon>
        <taxon>Chuviridae</taxon>
    </lineage>
</organism>